<dbReference type="InterPro" id="IPR000182">
    <property type="entry name" value="GNAT_dom"/>
</dbReference>
<comment type="catalytic activity">
    <reaction evidence="3">
        <text>holo-[citrate lyase ACP] + acetate + ATP = acetyl-[citrate lyase ACP] + AMP + diphosphate</text>
        <dbReference type="Rhea" id="RHEA:23788"/>
        <dbReference type="Rhea" id="RHEA-COMP:10158"/>
        <dbReference type="Rhea" id="RHEA-COMP:13710"/>
        <dbReference type="ChEBI" id="CHEBI:30089"/>
        <dbReference type="ChEBI" id="CHEBI:30616"/>
        <dbReference type="ChEBI" id="CHEBI:33019"/>
        <dbReference type="ChEBI" id="CHEBI:82683"/>
        <dbReference type="ChEBI" id="CHEBI:137976"/>
        <dbReference type="ChEBI" id="CHEBI:456215"/>
        <dbReference type="EC" id="6.2.1.22"/>
    </reaction>
</comment>
<evidence type="ECO:0000256" key="2">
    <source>
        <dbReference type="ARBA" id="ARBA00022840"/>
    </source>
</evidence>
<dbReference type="NCBIfam" id="TIGR00124">
    <property type="entry name" value="cit_ly_ligase"/>
    <property type="match status" value="1"/>
</dbReference>
<dbReference type="InterPro" id="IPR013166">
    <property type="entry name" value="Citrate_lyase_ligase_C"/>
</dbReference>
<dbReference type="InterPro" id="IPR005216">
    <property type="entry name" value="Citrate_lyase_ligase"/>
</dbReference>
<evidence type="ECO:0000256" key="3">
    <source>
        <dbReference type="PIRNR" id="PIRNR005751"/>
    </source>
</evidence>
<dbReference type="InterPro" id="IPR014729">
    <property type="entry name" value="Rossmann-like_a/b/a_fold"/>
</dbReference>
<organism evidence="5">
    <name type="scientific">uncultured delta proteobacterium</name>
    <dbReference type="NCBI Taxonomy" id="34034"/>
    <lineage>
        <taxon>Bacteria</taxon>
        <taxon>Deltaproteobacteria</taxon>
        <taxon>environmental samples</taxon>
    </lineage>
</organism>
<evidence type="ECO:0000259" key="4">
    <source>
        <dbReference type="PROSITE" id="PS51186"/>
    </source>
</evidence>
<feature type="domain" description="N-acetyltransferase" evidence="4">
    <location>
        <begin position="1"/>
        <end position="129"/>
    </location>
</feature>
<dbReference type="GO" id="GO:0008771">
    <property type="term" value="F:[citrate (pro-3S)-lyase] ligase activity"/>
    <property type="evidence" value="ECO:0007669"/>
    <property type="project" value="UniProtKB-EC"/>
</dbReference>
<dbReference type="AlphaFoldDB" id="A0A212KBF4"/>
<dbReference type="EC" id="6.2.1.22" evidence="3"/>
<protein>
    <recommendedName>
        <fullName evidence="3">[Citrate [pro-3S]-lyase] ligase</fullName>
        <ecNumber evidence="3">6.2.1.22</ecNumber>
    </recommendedName>
</protein>
<dbReference type="PANTHER" id="PTHR40599">
    <property type="entry name" value="[CITRATE [PRO-3S]-LYASE] LIGASE"/>
    <property type="match status" value="1"/>
</dbReference>
<keyword evidence="2 3" id="KW-0067">ATP-binding</keyword>
<dbReference type="GO" id="GO:0016747">
    <property type="term" value="F:acyltransferase activity, transferring groups other than amino-acyl groups"/>
    <property type="evidence" value="ECO:0007669"/>
    <property type="project" value="InterPro"/>
</dbReference>
<dbReference type="Gene3D" id="3.40.50.620">
    <property type="entry name" value="HUPs"/>
    <property type="match status" value="1"/>
</dbReference>
<accession>A0A212KBF4</accession>
<dbReference type="GO" id="GO:0005524">
    <property type="term" value="F:ATP binding"/>
    <property type="evidence" value="ECO:0007669"/>
    <property type="project" value="UniProtKB-UniRule"/>
</dbReference>
<name>A0A212KBF4_9DELT</name>
<dbReference type="SUPFAM" id="SSF52374">
    <property type="entry name" value="Nucleotidylyl transferase"/>
    <property type="match status" value="1"/>
</dbReference>
<comment type="function">
    <text evidence="3">Acetylation of prosthetic group (2-(5''-phosphoribosyl)-3'-dephosphocoenzyme-A) of the gamma subunit of citrate lyase.</text>
</comment>
<keyword evidence="1 3" id="KW-0547">Nucleotide-binding</keyword>
<evidence type="ECO:0000313" key="5">
    <source>
        <dbReference type="EMBL" id="SBW08957.1"/>
    </source>
</evidence>
<dbReference type="PROSITE" id="PS51186">
    <property type="entry name" value="GNAT"/>
    <property type="match status" value="1"/>
</dbReference>
<dbReference type="Pfam" id="PF08218">
    <property type="entry name" value="Citrate_ly_lig"/>
    <property type="match status" value="1"/>
</dbReference>
<reference evidence="5" key="1">
    <citation type="submission" date="2016-04" db="EMBL/GenBank/DDBJ databases">
        <authorList>
            <person name="Evans L.H."/>
            <person name="Alamgir A."/>
            <person name="Owens N."/>
            <person name="Weber N.D."/>
            <person name="Virtaneva K."/>
            <person name="Barbian K."/>
            <person name="Babar A."/>
            <person name="Rosenke K."/>
        </authorList>
    </citation>
    <scope>NUCLEOTIDE SEQUENCE</scope>
    <source>
        <strain evidence="5">86</strain>
    </source>
</reference>
<gene>
    <name evidence="5" type="ORF">KL86DPRO_50031</name>
</gene>
<dbReference type="Gene3D" id="3.40.630.30">
    <property type="match status" value="1"/>
</dbReference>
<evidence type="ECO:0000256" key="1">
    <source>
        <dbReference type="ARBA" id="ARBA00022741"/>
    </source>
</evidence>
<dbReference type="SUPFAM" id="SSF55729">
    <property type="entry name" value="Acyl-CoA N-acyltransferases (Nat)"/>
    <property type="match status" value="1"/>
</dbReference>
<dbReference type="SMART" id="SM00764">
    <property type="entry name" value="Citrate_ly_lig"/>
    <property type="match status" value="1"/>
</dbReference>
<dbReference type="PANTHER" id="PTHR40599:SF1">
    <property type="entry name" value="[CITRATE [PRO-3S]-LYASE] LIGASE"/>
    <property type="match status" value="1"/>
</dbReference>
<keyword evidence="5" id="KW-0456">Lyase</keyword>
<dbReference type="EMBL" id="FLUQ01000005">
    <property type="protein sequence ID" value="SBW08957.1"/>
    <property type="molecule type" value="Genomic_DNA"/>
</dbReference>
<dbReference type="InterPro" id="IPR016181">
    <property type="entry name" value="Acyl_CoA_acyltransferase"/>
</dbReference>
<proteinExistence type="predicted"/>
<keyword evidence="3 5" id="KW-0436">Ligase</keyword>
<dbReference type="GO" id="GO:0016829">
    <property type="term" value="F:lyase activity"/>
    <property type="evidence" value="ECO:0007669"/>
    <property type="project" value="UniProtKB-KW"/>
</dbReference>
<dbReference type="PIRSF" id="PIRSF005751">
    <property type="entry name" value="Acet_citr_lig"/>
    <property type="match status" value="1"/>
</dbReference>
<sequence>MSEQFRVEYVNLQRERTVAEIKQFLERFDLGFDADVDFTVAVRDPEGTLVGTGSSQGEVLRNIAVDETIQGEGLTSTILSTLMQEMGRRGILHYFIYTRPEKSFLFANLGFAEIARAEPYAALLESGLGSVASYCETIARETAHLPARRAGLVINGNPFTKGHRALIEKAAAECPAAIVFVVSEDRSLFPFADRLRLITEGVADLANVAVVEGGKYIISAATFPTYFTREQDHVKAQTRLDATLFARQIAPRLGITDRYIGEEPYCPVTAAYHEALREILPDAGVRVHTMPRIAVAGEVVSASKVRDMIRTDDWAGLEMLLPPVTLDFLRSERNKSILETIRSSDTRH</sequence>